<dbReference type="Proteomes" id="UP000236928">
    <property type="component" value="Unassembled WGS sequence"/>
</dbReference>
<proteinExistence type="predicted"/>
<dbReference type="EMBL" id="JIBK01000010">
    <property type="protein sequence ID" value="POM83167.1"/>
    <property type="molecule type" value="Genomic_DNA"/>
</dbReference>
<evidence type="ECO:0008006" key="5">
    <source>
        <dbReference type="Google" id="ProtNLM"/>
    </source>
</evidence>
<evidence type="ECO:0000313" key="3">
    <source>
        <dbReference type="EMBL" id="POM83167.1"/>
    </source>
</evidence>
<keyword evidence="4" id="KW-1185">Reference proteome</keyword>
<protein>
    <recommendedName>
        <fullName evidence="5">Integral membrane protein</fullName>
    </recommendedName>
</protein>
<dbReference type="AlphaFoldDB" id="A0A2P4YZE5"/>
<sequence length="1008" mass="117316">MRKIFFILLLNLFLAYSFVSGNNLDSEKKDVVEVEEDGIKSEEENNKEVELEQVNNNISLNHSQKESNFELLNNEKLYLELVQQESDQLIESSLSEIGSLKMSLDLTNKTHLQDLESDFNEKYLIYKSEVGPILKNSSLNKKGLFSNIDTKVQEKLKDFFLQNGETSNEKILKNTPLNYVNGIDVNKWYSLLDSINIFAISMLSSGFSNKKQKQKFHKKELQELVEKINKVLSLISNITSSSSCRQIAWGLVISEGQSISILNGISRKLIKRSQNSISLLKSKNEYIIKEHNAIVSKKIELDLNLKGLLDIIIKARSDELNSIITVEDISQDIQALKSHFLNLQRERSHWIVLNRKMIKYFVDWLQISVNLIFKVILALSKSFLAYNLRNLSDLVYTIREYQGDLEKVDQGIKNSLDGFRFTLDALRTGILVVRHEKNSEVFKQLINKFEIHFQMLKKDYLEIWNGIYKEIKENDSKVQLESFFESSKDLLKNLWEKGLKSPFKFDSSSEFHNSKIVGLFKTVNEFLKSESISKISELQNAMLRLRYYNEMLFPDLKLQIELVDREKEKFSMTGILDSEKLEYILNHKYLNQHIERCNTNFARIVSNLTLRLGISSKFMRRYSMWEEESGLISTQEELKSLSLDFVLEKKSKSLIKNFFETGSEISDKNENDSLKNEKIMKLSNLKEKLIELNFNLQKELDSLKEDDSEVDSFAKPLINKIQSLEKHIQVLEFTISNVEKLDQENLDILLGISQSFLNKQGMLDETFTNKEKNTDIKKLRDETSRLKNDLSRFKVILDRDLKLVKRISKYSNDISILDDNLKIMDKFLYQLQARIDLFCGRINKDGTSKTSRALSILKYAVRRKKPDNKCESITVEFSQRKENISNFLKNASETVSEFYESFRMCSEAEEISLKFNYLVTEFQLAKKELEMLQTSYLNKSLEEGIKLVEKSIQKLSQESKGITKELRCYAEITSTPEIITVYIANIRKEMFKLQNTIEKELNTHIQTS</sequence>
<reference evidence="3 4" key="1">
    <citation type="submission" date="2014-04" db="EMBL/GenBank/DDBJ databases">
        <title>Comparative Genomics of Cryptosporidium Species.</title>
        <authorList>
            <person name="Silva J.C."/>
            <person name="Su Q."/>
            <person name="Chalmers R."/>
            <person name="Chibucos M.C."/>
            <person name="Elwin K."/>
            <person name="Godinez A."/>
            <person name="Guo F."/>
            <person name="Huynh K."/>
            <person name="Orvis J."/>
            <person name="Ott S."/>
            <person name="Sadzewicz L."/>
            <person name="Sengamalay N."/>
            <person name="Shetty A."/>
            <person name="Sun M."/>
            <person name="Tallon L."/>
            <person name="Xiao L."/>
            <person name="Zhang H."/>
            <person name="Fraser C.M."/>
            <person name="Zhu G."/>
            <person name="Kissinger J."/>
            <person name="Widmer G."/>
        </authorList>
    </citation>
    <scope>NUCLEOTIDE SEQUENCE [LARGE SCALE GENOMIC DNA]</scope>
    <source>
        <strain evidence="3 4">UKMEL1</strain>
    </source>
</reference>
<keyword evidence="1" id="KW-0175">Coiled coil</keyword>
<dbReference type="VEuPathDB" id="CryptoDB:CmeUKMEL1_06040"/>
<name>A0A2P4YZE5_9CRYT</name>
<evidence type="ECO:0000313" key="4">
    <source>
        <dbReference type="Proteomes" id="UP000236928"/>
    </source>
</evidence>
<feature type="signal peptide" evidence="2">
    <location>
        <begin position="1"/>
        <end position="21"/>
    </location>
</feature>
<gene>
    <name evidence="3" type="ORF">CmeUKMEL1_06040</name>
</gene>
<evidence type="ECO:0000256" key="2">
    <source>
        <dbReference type="SAM" id="SignalP"/>
    </source>
</evidence>
<dbReference type="OrthoDB" id="342998at2759"/>
<comment type="caution">
    <text evidence="3">The sequence shown here is derived from an EMBL/GenBank/DDBJ whole genome shotgun (WGS) entry which is preliminary data.</text>
</comment>
<feature type="coiled-coil region" evidence="1">
    <location>
        <begin position="938"/>
        <end position="1003"/>
    </location>
</feature>
<accession>A0A2P4YZE5</accession>
<keyword evidence="2" id="KW-0732">Signal</keyword>
<evidence type="ECO:0000256" key="1">
    <source>
        <dbReference type="SAM" id="Coils"/>
    </source>
</evidence>
<organism evidence="3 4">
    <name type="scientific">Cryptosporidium meleagridis</name>
    <dbReference type="NCBI Taxonomy" id="93969"/>
    <lineage>
        <taxon>Eukaryota</taxon>
        <taxon>Sar</taxon>
        <taxon>Alveolata</taxon>
        <taxon>Apicomplexa</taxon>
        <taxon>Conoidasida</taxon>
        <taxon>Coccidia</taxon>
        <taxon>Eucoccidiorida</taxon>
        <taxon>Eimeriorina</taxon>
        <taxon>Cryptosporidiidae</taxon>
        <taxon>Cryptosporidium</taxon>
    </lineage>
</organism>
<feature type="chain" id="PRO_5015152594" description="Integral membrane protein" evidence="2">
    <location>
        <begin position="22"/>
        <end position="1008"/>
    </location>
</feature>